<evidence type="ECO:0000313" key="2">
    <source>
        <dbReference type="EMBL" id="TIA90422.1"/>
    </source>
</evidence>
<sequence length="354" mass="38145">MTLASQINDSSHVAKHSPPSAAESEDASALVNGGDENSISNDTFASASATSDAAIDEQLHSLSVSSSLDAISEGEQQQQQQQQNPKKEDNAGVAPDASFKAKKAPASTRRPSVQPQLSRAAMLRMGITPPPKRTLSRDSVGSSETSKENVLDSHQQHSQPQPRSIPTPKSLATPKIQVRQSRASHLRRGSEVAGGDTQMQTATPTRRRTSSTPVDYTNTPGHRRSSLVVDVASIRAPSITPRQTRASRLRAGSEAGESRPPSSTSVSRKSSTDTFADTPGHKRTLSIPVKSINSPAIAARQNRSSELRAKRMSVDLRNTPQKPAFNLSTRVDSEKFVDFDKKKVKPIRRDSGVY</sequence>
<dbReference type="OrthoDB" id="2162449at2759"/>
<feature type="compositionally biased region" description="Low complexity" evidence="1">
    <location>
        <begin position="258"/>
        <end position="269"/>
    </location>
</feature>
<comment type="caution">
    <text evidence="2">The sequence shown here is derived from an EMBL/GenBank/DDBJ whole genome shotgun (WGS) entry which is preliminary data.</text>
</comment>
<feature type="region of interest" description="Disordered" evidence="1">
    <location>
        <begin position="1"/>
        <end position="285"/>
    </location>
</feature>
<dbReference type="AlphaFoldDB" id="A0A4T0FPG3"/>
<feature type="compositionally biased region" description="Basic and acidic residues" evidence="1">
    <location>
        <begin position="145"/>
        <end position="155"/>
    </location>
</feature>
<feature type="compositionally biased region" description="Low complexity" evidence="1">
    <location>
        <begin position="40"/>
        <end position="53"/>
    </location>
</feature>
<feature type="compositionally biased region" description="Polar residues" evidence="1">
    <location>
        <begin position="316"/>
        <end position="327"/>
    </location>
</feature>
<accession>A0A4T0FPG3</accession>
<reference evidence="2 3" key="1">
    <citation type="submission" date="2019-03" db="EMBL/GenBank/DDBJ databases">
        <title>Sequencing 23 genomes of Wallemia ichthyophaga.</title>
        <authorList>
            <person name="Gostincar C."/>
        </authorList>
    </citation>
    <scope>NUCLEOTIDE SEQUENCE [LARGE SCALE GENOMIC DNA]</scope>
    <source>
        <strain evidence="2 3">EXF-5753</strain>
    </source>
</reference>
<evidence type="ECO:0000256" key="1">
    <source>
        <dbReference type="SAM" id="MobiDB-lite"/>
    </source>
</evidence>
<keyword evidence="3" id="KW-1185">Reference proteome</keyword>
<protein>
    <submittedName>
        <fullName evidence="2">Uncharacterized protein</fullName>
    </submittedName>
</protein>
<dbReference type="EMBL" id="SPNW01000019">
    <property type="protein sequence ID" value="TIA90422.1"/>
    <property type="molecule type" value="Genomic_DNA"/>
</dbReference>
<feature type="compositionally biased region" description="Polar residues" evidence="1">
    <location>
        <begin position="1"/>
        <end position="11"/>
    </location>
</feature>
<name>A0A4T0FPG3_9BASI</name>
<gene>
    <name evidence="2" type="ORF">E3P99_01560</name>
</gene>
<evidence type="ECO:0000313" key="3">
    <source>
        <dbReference type="Proteomes" id="UP000310189"/>
    </source>
</evidence>
<feature type="region of interest" description="Disordered" evidence="1">
    <location>
        <begin position="298"/>
        <end position="327"/>
    </location>
</feature>
<dbReference type="Proteomes" id="UP000310189">
    <property type="component" value="Unassembled WGS sequence"/>
</dbReference>
<feature type="compositionally biased region" description="Basic and acidic residues" evidence="1">
    <location>
        <begin position="303"/>
        <end position="314"/>
    </location>
</feature>
<organism evidence="2 3">
    <name type="scientific">Wallemia hederae</name>
    <dbReference type="NCBI Taxonomy" id="1540922"/>
    <lineage>
        <taxon>Eukaryota</taxon>
        <taxon>Fungi</taxon>
        <taxon>Dikarya</taxon>
        <taxon>Basidiomycota</taxon>
        <taxon>Wallemiomycotina</taxon>
        <taxon>Wallemiomycetes</taxon>
        <taxon>Wallemiales</taxon>
        <taxon>Wallemiaceae</taxon>
        <taxon>Wallemia</taxon>
    </lineage>
</organism>
<proteinExistence type="predicted"/>